<dbReference type="EMBL" id="AEAH01003025">
    <property type="protein sequence ID" value="EGH34905.1"/>
    <property type="molecule type" value="Genomic_DNA"/>
</dbReference>
<dbReference type="Gene3D" id="3.40.50.980">
    <property type="match status" value="1"/>
</dbReference>
<dbReference type="HOGENOM" id="CLU_2818719_0_0_6"/>
<evidence type="ECO:0000313" key="3">
    <source>
        <dbReference type="Proteomes" id="UP000004471"/>
    </source>
</evidence>
<dbReference type="GO" id="GO:0031177">
    <property type="term" value="F:phosphopantetheine binding"/>
    <property type="evidence" value="ECO:0007669"/>
    <property type="project" value="TreeGrafter"/>
</dbReference>
<feature type="non-terminal residue" evidence="2">
    <location>
        <position position="1"/>
    </location>
</feature>
<name>F3FXG3_PSESX</name>
<reference evidence="2 3" key="1">
    <citation type="journal article" date="2011" name="PLoS Pathog.">
        <title>Dynamic evolution of pathogenicity revealed by sequencing and comparative genomics of 19 Pseudomonas syringae isolates.</title>
        <authorList>
            <person name="Baltrus D.A."/>
            <person name="Nishimura M.T."/>
            <person name="Romanchuk A."/>
            <person name="Chang J.H."/>
            <person name="Mukhtar M.S."/>
            <person name="Cherkis K."/>
            <person name="Roach J."/>
            <person name="Grant S.R."/>
            <person name="Jones C.D."/>
            <person name="Dangl J.L."/>
        </authorList>
    </citation>
    <scope>NUCLEOTIDE SEQUENCE [LARGE SCALE GENOMIC DNA]</scope>
    <source>
        <strain evidence="3">M301072PT</strain>
    </source>
</reference>
<dbReference type="GO" id="GO:0005829">
    <property type="term" value="C:cytosol"/>
    <property type="evidence" value="ECO:0007669"/>
    <property type="project" value="TreeGrafter"/>
</dbReference>
<evidence type="ECO:0000313" key="2">
    <source>
        <dbReference type="EMBL" id="EGH34905.1"/>
    </source>
</evidence>
<gene>
    <name evidence="2" type="ORF">PSYJA_40385</name>
</gene>
<dbReference type="SUPFAM" id="SSF56801">
    <property type="entry name" value="Acetyl-CoA synthetase-like"/>
    <property type="match status" value="1"/>
</dbReference>
<dbReference type="Pfam" id="PF00501">
    <property type="entry name" value="AMP-binding"/>
    <property type="match status" value="1"/>
</dbReference>
<evidence type="ECO:0000259" key="1">
    <source>
        <dbReference type="Pfam" id="PF00501"/>
    </source>
</evidence>
<dbReference type="InterPro" id="IPR000873">
    <property type="entry name" value="AMP-dep_synth/lig_dom"/>
</dbReference>
<feature type="non-terminal residue" evidence="2">
    <location>
        <position position="66"/>
    </location>
</feature>
<dbReference type="GO" id="GO:0043041">
    <property type="term" value="P:amino acid activation for nonribosomal peptide biosynthetic process"/>
    <property type="evidence" value="ECO:0007669"/>
    <property type="project" value="TreeGrafter"/>
</dbReference>
<dbReference type="GO" id="GO:0044550">
    <property type="term" value="P:secondary metabolite biosynthetic process"/>
    <property type="evidence" value="ECO:0007669"/>
    <property type="project" value="TreeGrafter"/>
</dbReference>
<organism evidence="2 3">
    <name type="scientific">Pseudomonas syringae pv. japonica str. M301072</name>
    <dbReference type="NCBI Taxonomy" id="629262"/>
    <lineage>
        <taxon>Bacteria</taxon>
        <taxon>Pseudomonadati</taxon>
        <taxon>Pseudomonadota</taxon>
        <taxon>Gammaproteobacteria</taxon>
        <taxon>Pseudomonadales</taxon>
        <taxon>Pseudomonadaceae</taxon>
        <taxon>Pseudomonas</taxon>
        <taxon>Pseudomonas syringae</taxon>
    </lineage>
</organism>
<protein>
    <submittedName>
        <fullName evidence="2">Amino acid adenylation</fullName>
    </submittedName>
</protein>
<accession>F3FXG3</accession>
<sequence>GLLAILKAGGAYVPLDPSYPRERLQYMVKDSTPVALLVQAGTRDLLDDEHALRIDLDSVTWDAQRE</sequence>
<dbReference type="Proteomes" id="UP000004471">
    <property type="component" value="Unassembled WGS sequence"/>
</dbReference>
<feature type="domain" description="AMP-dependent synthetase/ligase" evidence="1">
    <location>
        <begin position="2"/>
        <end position="48"/>
    </location>
</feature>
<dbReference type="PANTHER" id="PTHR45527:SF14">
    <property type="entry name" value="PLIPASTATIN SYNTHASE SUBUNIT B"/>
    <property type="match status" value="1"/>
</dbReference>
<dbReference type="PANTHER" id="PTHR45527">
    <property type="entry name" value="NONRIBOSOMAL PEPTIDE SYNTHETASE"/>
    <property type="match status" value="1"/>
</dbReference>
<dbReference type="AlphaFoldDB" id="F3FXG3"/>
<comment type="caution">
    <text evidence="2">The sequence shown here is derived from an EMBL/GenBank/DDBJ whole genome shotgun (WGS) entry which is preliminary data.</text>
</comment>
<proteinExistence type="predicted"/>